<dbReference type="EMBL" id="AMCW01000028">
    <property type="protein sequence ID" value="EKK03449.1"/>
    <property type="molecule type" value="Genomic_DNA"/>
</dbReference>
<proteinExistence type="predicted"/>
<reference evidence="1 2" key="1">
    <citation type="journal article" date="2013" name="Mar. Genomics">
        <title>Expression of sulfatases in Rhodopirellula baltica and the diversity of sulfatases in the genus Rhodopirellula.</title>
        <authorList>
            <person name="Wegner C.E."/>
            <person name="Richter-Heitmann T."/>
            <person name="Klindworth A."/>
            <person name="Klockow C."/>
            <person name="Richter M."/>
            <person name="Achstetter T."/>
            <person name="Glockner F.O."/>
            <person name="Harder J."/>
        </authorList>
    </citation>
    <scope>NUCLEOTIDE SEQUENCE [LARGE SCALE GENOMIC DNA]</scope>
    <source>
        <strain evidence="1 2">SH28</strain>
    </source>
</reference>
<protein>
    <submittedName>
        <fullName evidence="1">Uncharacterized protein</fullName>
    </submittedName>
</protein>
<dbReference type="AlphaFoldDB" id="K5DKN7"/>
<dbReference type="Proteomes" id="UP000007993">
    <property type="component" value="Unassembled WGS sequence"/>
</dbReference>
<gene>
    <name evidence="1" type="ORF">RBSH_01253</name>
</gene>
<name>K5DKN7_RHOBT</name>
<evidence type="ECO:0000313" key="2">
    <source>
        <dbReference type="Proteomes" id="UP000007993"/>
    </source>
</evidence>
<accession>K5DKN7</accession>
<comment type="caution">
    <text evidence="1">The sequence shown here is derived from an EMBL/GenBank/DDBJ whole genome shotgun (WGS) entry which is preliminary data.</text>
</comment>
<sequence length="64" mass="7470">MAFPVIESFFSGSWSPRSERLESFWERSICATFPLRMSVRPQQMTMPSVPGLRYFARDRGIQPL</sequence>
<evidence type="ECO:0000313" key="1">
    <source>
        <dbReference type="EMBL" id="EKK03449.1"/>
    </source>
</evidence>
<organism evidence="1 2">
    <name type="scientific">Rhodopirellula baltica SH28</name>
    <dbReference type="NCBI Taxonomy" id="993517"/>
    <lineage>
        <taxon>Bacteria</taxon>
        <taxon>Pseudomonadati</taxon>
        <taxon>Planctomycetota</taxon>
        <taxon>Planctomycetia</taxon>
        <taxon>Pirellulales</taxon>
        <taxon>Pirellulaceae</taxon>
        <taxon>Rhodopirellula</taxon>
    </lineage>
</organism>